<dbReference type="Gene3D" id="3.30.559.30">
    <property type="entry name" value="Nonribosomal peptide synthetase, condensation domain"/>
    <property type="match status" value="1"/>
</dbReference>
<dbReference type="Proteomes" id="UP001500897">
    <property type="component" value="Unassembled WGS sequence"/>
</dbReference>
<keyword evidence="3" id="KW-0597">Phosphoprotein</keyword>
<organism evidence="5 6">
    <name type="scientific">Kitasatospora saccharophila</name>
    <dbReference type="NCBI Taxonomy" id="407973"/>
    <lineage>
        <taxon>Bacteria</taxon>
        <taxon>Bacillati</taxon>
        <taxon>Actinomycetota</taxon>
        <taxon>Actinomycetes</taxon>
        <taxon>Kitasatosporales</taxon>
        <taxon>Streptomycetaceae</taxon>
        <taxon>Kitasatospora</taxon>
    </lineage>
</organism>
<evidence type="ECO:0000256" key="1">
    <source>
        <dbReference type="ARBA" id="ARBA00001957"/>
    </source>
</evidence>
<dbReference type="InterPro" id="IPR009081">
    <property type="entry name" value="PP-bd_ACP"/>
</dbReference>
<dbReference type="Pfam" id="PF00550">
    <property type="entry name" value="PP-binding"/>
    <property type="match status" value="1"/>
</dbReference>
<dbReference type="Gene3D" id="3.30.559.10">
    <property type="entry name" value="Chloramphenicol acetyltransferase-like domain"/>
    <property type="match status" value="1"/>
</dbReference>
<evidence type="ECO:0000313" key="6">
    <source>
        <dbReference type="Proteomes" id="UP001500897"/>
    </source>
</evidence>
<dbReference type="SUPFAM" id="SSF52777">
    <property type="entry name" value="CoA-dependent acyltransferases"/>
    <property type="match status" value="2"/>
</dbReference>
<dbReference type="InterPro" id="IPR000873">
    <property type="entry name" value="AMP-dep_synth/lig_dom"/>
</dbReference>
<dbReference type="InterPro" id="IPR029058">
    <property type="entry name" value="AB_hydrolase_fold"/>
</dbReference>
<dbReference type="Gene3D" id="3.40.50.980">
    <property type="match status" value="2"/>
</dbReference>
<dbReference type="PROSITE" id="PS50075">
    <property type="entry name" value="CARRIER"/>
    <property type="match status" value="1"/>
</dbReference>
<dbReference type="EMBL" id="BAAANS010000031">
    <property type="protein sequence ID" value="GAA2106843.1"/>
    <property type="molecule type" value="Genomic_DNA"/>
</dbReference>
<protein>
    <recommendedName>
        <fullName evidence="4">Carrier domain-containing protein</fullName>
    </recommendedName>
</protein>
<comment type="caution">
    <text evidence="5">The sequence shown here is derived from an EMBL/GenBank/DDBJ whole genome shotgun (WGS) entry which is preliminary data.</text>
</comment>
<dbReference type="InterPro" id="IPR001242">
    <property type="entry name" value="Condensation_dom"/>
</dbReference>
<dbReference type="InterPro" id="IPR010071">
    <property type="entry name" value="AA_adenyl_dom"/>
</dbReference>
<name>A0ABN2X9Z5_9ACTN</name>
<feature type="domain" description="Carrier" evidence="4">
    <location>
        <begin position="982"/>
        <end position="1057"/>
    </location>
</feature>
<dbReference type="Pfam" id="PF00668">
    <property type="entry name" value="Condensation"/>
    <property type="match status" value="1"/>
</dbReference>
<dbReference type="InterPro" id="IPR020845">
    <property type="entry name" value="AMP-binding_CS"/>
</dbReference>
<dbReference type="Gene3D" id="3.30.300.30">
    <property type="match status" value="1"/>
</dbReference>
<dbReference type="Gene3D" id="3.40.50.1820">
    <property type="entry name" value="alpha/beta hydrolase"/>
    <property type="match status" value="1"/>
</dbReference>
<dbReference type="Pfam" id="PF00501">
    <property type="entry name" value="AMP-binding"/>
    <property type="match status" value="1"/>
</dbReference>
<accession>A0ABN2X9Z5</accession>
<dbReference type="Gene3D" id="2.30.38.10">
    <property type="entry name" value="Luciferase, Domain 3"/>
    <property type="match status" value="1"/>
</dbReference>
<dbReference type="SMART" id="SM00823">
    <property type="entry name" value="PKS_PP"/>
    <property type="match status" value="1"/>
</dbReference>
<keyword evidence="2" id="KW-0596">Phosphopantetheine</keyword>
<proteinExistence type="predicted"/>
<dbReference type="NCBIfam" id="TIGR01733">
    <property type="entry name" value="AA-adenyl-dom"/>
    <property type="match status" value="1"/>
</dbReference>
<dbReference type="SUPFAM" id="SSF56801">
    <property type="entry name" value="Acetyl-CoA synthetase-like"/>
    <property type="match status" value="1"/>
</dbReference>
<reference evidence="5 6" key="1">
    <citation type="journal article" date="2019" name="Int. J. Syst. Evol. Microbiol.">
        <title>The Global Catalogue of Microorganisms (GCM) 10K type strain sequencing project: providing services to taxonomists for standard genome sequencing and annotation.</title>
        <authorList>
            <consortium name="The Broad Institute Genomics Platform"/>
            <consortium name="The Broad Institute Genome Sequencing Center for Infectious Disease"/>
            <person name="Wu L."/>
            <person name="Ma J."/>
        </authorList>
    </citation>
    <scope>NUCLEOTIDE SEQUENCE [LARGE SCALE GENOMIC DNA]</scope>
    <source>
        <strain evidence="5 6">JCM 14559</strain>
    </source>
</reference>
<evidence type="ECO:0000256" key="2">
    <source>
        <dbReference type="ARBA" id="ARBA00022450"/>
    </source>
</evidence>
<dbReference type="PROSITE" id="PS00455">
    <property type="entry name" value="AMP_BINDING"/>
    <property type="match status" value="1"/>
</dbReference>
<evidence type="ECO:0000313" key="5">
    <source>
        <dbReference type="EMBL" id="GAA2106843.1"/>
    </source>
</evidence>
<dbReference type="CDD" id="cd05930">
    <property type="entry name" value="A_NRPS"/>
    <property type="match status" value="1"/>
</dbReference>
<dbReference type="RefSeq" id="WP_344554398.1">
    <property type="nucleotide sequence ID" value="NZ_BAAANS010000031.1"/>
</dbReference>
<sequence length="1064" mass="112990">MIPLSHAQRRLWFIDQLEGPSATYNIPVALRLDGALDTDALRAALQDVVGRHESLRTVVGEADGESGQRIVPPERAEVPFRCEQVAEADLDDRVAEASGHVFDLGAEIPVRGWVFSSAPERHVLLVLIHHIAGDGWSTRPLLRDLAAAYTARSQGRPPQWGELPVQYADYTLWQRELLGEEDDSGSLISRQSSYWTERLAGLPAELPLPVDRPRGSEPGYGSRVVDFRLSADAHARLNRLARDNRVTLFMVVQSALAALFTGLGAGTDIPVGTVVAGRTDNALDDLVGFFVNTLVLRTDTSGDPTFRELLARVRTTDLEAYAHQEMPFERLVEVLNPDRSTGRHPLFQTLLVLQNNDEGSLELPGVEASPWRTGRPPAKFDVTLGVVEEHGPGREPAGLSGGWVFAADLFDQDTARGIADRLVRLLEAFAADPDLRLSAAPLLAADEYRRIVHDWNDTGRPLPAGLLPDLLDRQVRRTPDAPAVADGRAELTYAQLDAWTNRLARLLIRQGVGPETLVAVAVPRSVEMVVAVWAVLRAGAGYLPLDPELPGARRRALIEDARPAVLLTTGRAAGGGCADGPAADGPLRLLVEDAAPLPGSGGAAARQTADSGPVTDADRLEPLLPGHPAYVIHTSGSTGRPKGVVVTHGNVAALAAWAGEGYGAHRLERVLATTSLSFDVSVFELLVPLVWGGRVEVLPDLLALAELRGHTATHVGGVPSAFGVLPGGDAAGVAAGTAALAGEALTAGLARQVRAALPGAELVNLYGPTEATVYATAWFGGRGTDGAAAPPIGRPLHNVRAYVLDEALNPVPDGVTGELHLAGAGLARGYLGRPALTAERFVACPFAGPGERMYRTGDRVVRRADGQLVFVGRADDQVKVRGYRIEPGEVESCLLDHPGITAAAVVVREDVPGDRRLVAYTVAGGAVRPDAGAVRAFARERLPGYMVPSAVVPLDALPVTASGKVDRGALPAPEAGGSAWRGPRTPREDVLCAMVAEVLGVEQVSVDDDFFGLGGHSLLAMKLISRARTVFRAELRFRDFFYDATVSNLAAMVDRGSAPAPATS</sequence>
<evidence type="ECO:0000259" key="4">
    <source>
        <dbReference type="PROSITE" id="PS50075"/>
    </source>
</evidence>
<dbReference type="SUPFAM" id="SSF47336">
    <property type="entry name" value="ACP-like"/>
    <property type="match status" value="1"/>
</dbReference>
<dbReference type="Pfam" id="PF13193">
    <property type="entry name" value="AMP-binding_C"/>
    <property type="match status" value="1"/>
</dbReference>
<keyword evidence="6" id="KW-1185">Reference proteome</keyword>
<evidence type="ECO:0000256" key="3">
    <source>
        <dbReference type="ARBA" id="ARBA00022553"/>
    </source>
</evidence>
<dbReference type="InterPro" id="IPR023213">
    <property type="entry name" value="CAT-like_dom_sf"/>
</dbReference>
<comment type="cofactor">
    <cofactor evidence="1">
        <name>pantetheine 4'-phosphate</name>
        <dbReference type="ChEBI" id="CHEBI:47942"/>
    </cofactor>
</comment>
<dbReference type="PANTHER" id="PTHR45527:SF1">
    <property type="entry name" value="FATTY ACID SYNTHASE"/>
    <property type="match status" value="1"/>
</dbReference>
<gene>
    <name evidence="5" type="ORF">GCM10009759_45440</name>
</gene>
<dbReference type="InterPro" id="IPR020806">
    <property type="entry name" value="PKS_PP-bd"/>
</dbReference>
<dbReference type="InterPro" id="IPR006162">
    <property type="entry name" value="Ppantetheine_attach_site"/>
</dbReference>
<dbReference type="InterPro" id="IPR025110">
    <property type="entry name" value="AMP-bd_C"/>
</dbReference>
<dbReference type="PROSITE" id="PS00012">
    <property type="entry name" value="PHOSPHOPANTETHEINE"/>
    <property type="match status" value="1"/>
</dbReference>
<dbReference type="InterPro" id="IPR045851">
    <property type="entry name" value="AMP-bd_C_sf"/>
</dbReference>
<dbReference type="CDD" id="cd19540">
    <property type="entry name" value="LCL_NRPS-like"/>
    <property type="match status" value="1"/>
</dbReference>
<dbReference type="PANTHER" id="PTHR45527">
    <property type="entry name" value="NONRIBOSOMAL PEPTIDE SYNTHETASE"/>
    <property type="match status" value="1"/>
</dbReference>
<dbReference type="InterPro" id="IPR036736">
    <property type="entry name" value="ACP-like_sf"/>
</dbReference>